<dbReference type="EMBL" id="JACJLL010000061">
    <property type="protein sequence ID" value="MBM6819756.1"/>
    <property type="molecule type" value="Genomic_DNA"/>
</dbReference>
<evidence type="ECO:0000313" key="3">
    <source>
        <dbReference type="Proteomes" id="UP000767334"/>
    </source>
</evidence>
<dbReference type="Gene3D" id="1.20.58.220">
    <property type="entry name" value="Phosphate transport system protein phou homolog 2, domain 2"/>
    <property type="match status" value="1"/>
</dbReference>
<sequence length="39" mass="4518">MLCESRSNVFDLLSNLERIGDHANNIATVKEKHNYRTDI</sequence>
<organism evidence="2 3">
    <name type="scientific">Clostridium saudiense</name>
    <dbReference type="NCBI Taxonomy" id="1414720"/>
    <lineage>
        <taxon>Bacteria</taxon>
        <taxon>Bacillati</taxon>
        <taxon>Bacillota</taxon>
        <taxon>Clostridia</taxon>
        <taxon>Eubacteriales</taxon>
        <taxon>Clostridiaceae</taxon>
        <taxon>Clostridium</taxon>
    </lineage>
</organism>
<proteinExistence type="predicted"/>
<dbReference type="InterPro" id="IPR038078">
    <property type="entry name" value="PhoU-like_sf"/>
</dbReference>
<evidence type="ECO:0000259" key="1">
    <source>
        <dbReference type="Pfam" id="PF01895"/>
    </source>
</evidence>
<gene>
    <name evidence="2" type="ORF">H6A19_10480</name>
</gene>
<name>A0ABS2FHH2_9CLOT</name>
<dbReference type="Proteomes" id="UP000767334">
    <property type="component" value="Unassembled WGS sequence"/>
</dbReference>
<keyword evidence="3" id="KW-1185">Reference proteome</keyword>
<evidence type="ECO:0000313" key="2">
    <source>
        <dbReference type="EMBL" id="MBM6819756.1"/>
    </source>
</evidence>
<protein>
    <submittedName>
        <fullName evidence="2">PhoU domain-containing protein</fullName>
    </submittedName>
</protein>
<dbReference type="Pfam" id="PF01895">
    <property type="entry name" value="PhoU"/>
    <property type="match status" value="1"/>
</dbReference>
<feature type="domain" description="PhoU" evidence="1">
    <location>
        <begin position="7"/>
        <end position="28"/>
    </location>
</feature>
<dbReference type="RefSeq" id="WP_148322601.1">
    <property type="nucleotide sequence ID" value="NZ_JACJLL010000061.1"/>
</dbReference>
<comment type="caution">
    <text evidence="2">The sequence shown here is derived from an EMBL/GenBank/DDBJ whole genome shotgun (WGS) entry which is preliminary data.</text>
</comment>
<reference evidence="2 3" key="1">
    <citation type="journal article" date="2021" name="Sci. Rep.">
        <title>The distribution of antibiotic resistance genes in chicken gut microbiota commensals.</title>
        <authorList>
            <person name="Juricova H."/>
            <person name="Matiasovicova J."/>
            <person name="Kubasova T."/>
            <person name="Cejkova D."/>
            <person name="Rychlik I."/>
        </authorList>
    </citation>
    <scope>NUCLEOTIDE SEQUENCE [LARGE SCALE GENOMIC DNA]</scope>
    <source>
        <strain evidence="2 3">An435</strain>
    </source>
</reference>
<dbReference type="SUPFAM" id="SSF109755">
    <property type="entry name" value="PhoU-like"/>
    <property type="match status" value="1"/>
</dbReference>
<accession>A0ABS2FHH2</accession>
<dbReference type="InterPro" id="IPR026022">
    <property type="entry name" value="PhoU_dom"/>
</dbReference>